<dbReference type="PRINTS" id="PR00337">
    <property type="entry name" value="LEUILEVALBP"/>
</dbReference>
<dbReference type="SUPFAM" id="SSF53822">
    <property type="entry name" value="Periplasmic binding protein-like I"/>
    <property type="match status" value="1"/>
</dbReference>
<dbReference type="InterPro" id="IPR051010">
    <property type="entry name" value="BCAA_transport"/>
</dbReference>
<keyword evidence="2" id="KW-0813">Transport</keyword>
<dbReference type="InterPro" id="IPR028081">
    <property type="entry name" value="Leu-bd"/>
</dbReference>
<feature type="chain" id="PRO_5039197813" evidence="6">
    <location>
        <begin position="19"/>
        <end position="416"/>
    </location>
</feature>
<feature type="domain" description="Leucine-binding protein" evidence="7">
    <location>
        <begin position="54"/>
        <end position="408"/>
    </location>
</feature>
<gene>
    <name evidence="8" type="ORF">H9736_08805</name>
</gene>
<dbReference type="EMBL" id="DXES01000186">
    <property type="protein sequence ID" value="HIX66332.1"/>
    <property type="molecule type" value="Genomic_DNA"/>
</dbReference>
<evidence type="ECO:0000256" key="2">
    <source>
        <dbReference type="ARBA" id="ARBA00022448"/>
    </source>
</evidence>
<dbReference type="AlphaFoldDB" id="A0A9D1WSE7"/>
<comment type="caution">
    <text evidence="8">The sequence shown here is derived from an EMBL/GenBank/DDBJ whole genome shotgun (WGS) entry which is preliminary data.</text>
</comment>
<keyword evidence="3 6" id="KW-0732">Signal</keyword>
<feature type="compositionally biased region" description="Low complexity" evidence="5">
    <location>
        <begin position="24"/>
        <end position="40"/>
    </location>
</feature>
<dbReference type="PANTHER" id="PTHR30483">
    <property type="entry name" value="LEUCINE-SPECIFIC-BINDING PROTEIN"/>
    <property type="match status" value="1"/>
</dbReference>
<comment type="similarity">
    <text evidence="1">Belongs to the leucine-binding protein family.</text>
</comment>
<proteinExistence type="inferred from homology"/>
<dbReference type="InterPro" id="IPR000709">
    <property type="entry name" value="Leu_Ile_Val-bd"/>
</dbReference>
<accession>A0A9D1WSE7</accession>
<feature type="signal peptide" evidence="6">
    <location>
        <begin position="1"/>
        <end position="18"/>
    </location>
</feature>
<evidence type="ECO:0000256" key="3">
    <source>
        <dbReference type="ARBA" id="ARBA00022729"/>
    </source>
</evidence>
<organism evidence="8 9">
    <name type="scientific">Candidatus Anaerotruncus excrementipullorum</name>
    <dbReference type="NCBI Taxonomy" id="2838465"/>
    <lineage>
        <taxon>Bacteria</taxon>
        <taxon>Bacillati</taxon>
        <taxon>Bacillota</taxon>
        <taxon>Clostridia</taxon>
        <taxon>Eubacteriales</taxon>
        <taxon>Oscillospiraceae</taxon>
        <taxon>Anaerotruncus</taxon>
    </lineage>
</organism>
<sequence length="416" mass="43542">MKKILALTLAAMMSLSLAACGGSEGSSAAEETASTGTASEAAEEGGDTAASGETIKVGLMVTTTGENAMYGNAVKNGARLYIDQANAAGGINGKQIEVVEYDDKGDSTEAVTNFNRMLDDGITAVIGAVLTGPTIALADETYNINMPQISASATAAGVTVIDPTDPESEVRTNVFRACFIDPFQGEKMAEYASERLGATTAAVIFENGNDYSVGLKDAFVAKCEELGIQVVATEAYSTGDVDFKAQLTNIAGQNPDVVFSPNYYEDDGMIVTQAREVGVTGTFLGGDGWGSVKNYASAEDLEGSVYCSGYAPGSSDAVKQFESDYQAAYGEDIPNMFAPLGYDAAMLMLNAIQAAEEQGLEACTDEYYQAVIDAMSATEGLEGITGTYQFDEQNNPIKSAAIMKLEGGDEVFTELF</sequence>
<dbReference type="InterPro" id="IPR028082">
    <property type="entry name" value="Peripla_BP_I"/>
</dbReference>
<dbReference type="PROSITE" id="PS51257">
    <property type="entry name" value="PROKAR_LIPOPROTEIN"/>
    <property type="match status" value="1"/>
</dbReference>
<evidence type="ECO:0000256" key="1">
    <source>
        <dbReference type="ARBA" id="ARBA00010062"/>
    </source>
</evidence>
<protein>
    <submittedName>
        <fullName evidence="8">ABC transporter substrate-binding protein</fullName>
    </submittedName>
</protein>
<evidence type="ECO:0000313" key="9">
    <source>
        <dbReference type="Proteomes" id="UP000886800"/>
    </source>
</evidence>
<dbReference type="CDD" id="cd06347">
    <property type="entry name" value="PBP1_ABC_LivK_ligand_binding-like"/>
    <property type="match status" value="1"/>
</dbReference>
<evidence type="ECO:0000313" key="8">
    <source>
        <dbReference type="EMBL" id="HIX66332.1"/>
    </source>
</evidence>
<evidence type="ECO:0000256" key="6">
    <source>
        <dbReference type="SAM" id="SignalP"/>
    </source>
</evidence>
<name>A0A9D1WSE7_9FIRM</name>
<reference evidence="8" key="1">
    <citation type="journal article" date="2021" name="PeerJ">
        <title>Extensive microbial diversity within the chicken gut microbiome revealed by metagenomics and culture.</title>
        <authorList>
            <person name="Gilroy R."/>
            <person name="Ravi A."/>
            <person name="Getino M."/>
            <person name="Pursley I."/>
            <person name="Horton D.L."/>
            <person name="Alikhan N.F."/>
            <person name="Baker D."/>
            <person name="Gharbi K."/>
            <person name="Hall N."/>
            <person name="Watson M."/>
            <person name="Adriaenssens E.M."/>
            <person name="Foster-Nyarko E."/>
            <person name="Jarju S."/>
            <person name="Secka A."/>
            <person name="Antonio M."/>
            <person name="Oren A."/>
            <person name="Chaudhuri R.R."/>
            <person name="La Ragione R."/>
            <person name="Hildebrand F."/>
            <person name="Pallen M.J."/>
        </authorList>
    </citation>
    <scope>NUCLEOTIDE SEQUENCE</scope>
    <source>
        <strain evidence="8">CHK188-5543</strain>
    </source>
</reference>
<keyword evidence="4" id="KW-0029">Amino-acid transport</keyword>
<evidence type="ECO:0000256" key="4">
    <source>
        <dbReference type="ARBA" id="ARBA00022970"/>
    </source>
</evidence>
<dbReference type="Gene3D" id="3.40.50.2300">
    <property type="match status" value="2"/>
</dbReference>
<feature type="region of interest" description="Disordered" evidence="5">
    <location>
        <begin position="24"/>
        <end position="49"/>
    </location>
</feature>
<reference evidence="8" key="2">
    <citation type="submission" date="2021-04" db="EMBL/GenBank/DDBJ databases">
        <authorList>
            <person name="Gilroy R."/>
        </authorList>
    </citation>
    <scope>NUCLEOTIDE SEQUENCE</scope>
    <source>
        <strain evidence="8">CHK188-5543</strain>
    </source>
</reference>
<dbReference type="PANTHER" id="PTHR30483:SF6">
    <property type="entry name" value="PERIPLASMIC BINDING PROTEIN OF ABC TRANSPORTER FOR NATURAL AMINO ACIDS"/>
    <property type="match status" value="1"/>
</dbReference>
<dbReference type="Pfam" id="PF13458">
    <property type="entry name" value="Peripla_BP_6"/>
    <property type="match status" value="1"/>
</dbReference>
<evidence type="ECO:0000259" key="7">
    <source>
        <dbReference type="Pfam" id="PF13458"/>
    </source>
</evidence>
<dbReference type="GO" id="GO:0006865">
    <property type="term" value="P:amino acid transport"/>
    <property type="evidence" value="ECO:0007669"/>
    <property type="project" value="UniProtKB-KW"/>
</dbReference>
<evidence type="ECO:0000256" key="5">
    <source>
        <dbReference type="SAM" id="MobiDB-lite"/>
    </source>
</evidence>
<dbReference type="Proteomes" id="UP000886800">
    <property type="component" value="Unassembled WGS sequence"/>
</dbReference>